<dbReference type="InterPro" id="IPR000048">
    <property type="entry name" value="IQ_motif_EF-hand-BS"/>
</dbReference>
<organism evidence="2 3">
    <name type="scientific">Toxocara canis</name>
    <name type="common">Canine roundworm</name>
    <dbReference type="NCBI Taxonomy" id="6265"/>
    <lineage>
        <taxon>Eukaryota</taxon>
        <taxon>Metazoa</taxon>
        <taxon>Ecdysozoa</taxon>
        <taxon>Nematoda</taxon>
        <taxon>Chromadorea</taxon>
        <taxon>Rhabditida</taxon>
        <taxon>Spirurina</taxon>
        <taxon>Ascaridomorpha</taxon>
        <taxon>Ascaridoidea</taxon>
        <taxon>Toxocaridae</taxon>
        <taxon>Toxocara</taxon>
    </lineage>
</organism>
<dbReference type="CDD" id="cd23767">
    <property type="entry name" value="IQCD"/>
    <property type="match status" value="1"/>
</dbReference>
<reference evidence="3" key="1">
    <citation type="submission" date="2016-06" db="UniProtKB">
        <authorList>
            <consortium name="WormBaseParasite"/>
        </authorList>
    </citation>
    <scope>IDENTIFICATION</scope>
</reference>
<dbReference type="AlphaFoldDB" id="A0A183UTI4"/>
<evidence type="ECO:0000313" key="2">
    <source>
        <dbReference type="Proteomes" id="UP000050794"/>
    </source>
</evidence>
<gene>
    <name evidence="1" type="ORF">TCNE_LOCUS11804</name>
</gene>
<evidence type="ECO:0000313" key="3">
    <source>
        <dbReference type="WBParaSite" id="TCNE_0001180401-mRNA-1"/>
    </source>
</evidence>
<proteinExistence type="predicted"/>
<keyword evidence="2" id="KW-1185">Reference proteome</keyword>
<accession>A0A183UTI4</accession>
<dbReference type="EMBL" id="UYWY01020994">
    <property type="protein sequence ID" value="VDM43125.1"/>
    <property type="molecule type" value="Genomic_DNA"/>
</dbReference>
<dbReference type="Pfam" id="PF00612">
    <property type="entry name" value="IQ"/>
    <property type="match status" value="1"/>
</dbReference>
<dbReference type="WBParaSite" id="TCNE_0001180401-mRNA-1">
    <property type="protein sequence ID" value="TCNE_0001180401-mRNA-1"/>
    <property type="gene ID" value="TCNE_0001180401"/>
</dbReference>
<reference evidence="1 2" key="2">
    <citation type="submission" date="2018-11" db="EMBL/GenBank/DDBJ databases">
        <authorList>
            <consortium name="Pathogen Informatics"/>
        </authorList>
    </citation>
    <scope>NUCLEOTIDE SEQUENCE [LARGE SCALE GENOMIC DNA]</scope>
</reference>
<name>A0A183UTI4_TOXCA</name>
<sequence>MKTPKFFGHILMRHERVISCYWNRIQEKSSRDEYQEKDEGICSEMIQGMLVSVPSRKKVERSIAENRISFAIKAAILIQKWYRRCLARLEARRRATWSIFTALEYAGEQDQLKLYNFFSDIIRAMIDSENGTLTGSLSLAEGLFLECCSITTFTCMQPIGNVTNIRHFVLFTYGHVIEALHRHQFHYASVSLSVCPFDGFHFKNG</sequence>
<dbReference type="Proteomes" id="UP000050794">
    <property type="component" value="Unassembled WGS sequence"/>
</dbReference>
<evidence type="ECO:0000313" key="1">
    <source>
        <dbReference type="EMBL" id="VDM43125.1"/>
    </source>
</evidence>
<protein>
    <submittedName>
        <fullName evidence="3">IQ motif, EF-hand binding site</fullName>
    </submittedName>
</protein>